<sequence length="130" mass="14783">MAKEFSRTQRIADQIQKELAVLIQLEIKDPRLGMVTVSSVEVSRDLAYANIYVTFLGKEDQVSNDEQVAVLNKAAGFLRSMLAKRLIARTTPQLRFSFDESIQRGQYLSKLIDDAVSKDRNHHDKGVEEE</sequence>
<dbReference type="PANTHER" id="PTHR33515">
    <property type="entry name" value="RIBOSOME-BINDING FACTOR A, CHLOROPLASTIC-RELATED"/>
    <property type="match status" value="1"/>
</dbReference>
<accession>A0ABS5Z955</accession>
<evidence type="ECO:0000256" key="1">
    <source>
        <dbReference type="ARBA" id="ARBA00022517"/>
    </source>
</evidence>
<dbReference type="NCBIfam" id="TIGR00082">
    <property type="entry name" value="rbfA"/>
    <property type="match status" value="1"/>
</dbReference>
<protein>
    <recommendedName>
        <fullName evidence="2">Ribosome-binding factor A</fullName>
    </recommendedName>
</protein>
<dbReference type="RefSeq" id="WP_215818747.1">
    <property type="nucleotide sequence ID" value="NZ_JAGSOY010000008.1"/>
</dbReference>
<keyword evidence="2" id="KW-0963">Cytoplasm</keyword>
<dbReference type="Gene3D" id="3.30.300.20">
    <property type="match status" value="1"/>
</dbReference>
<keyword evidence="1 2" id="KW-0690">Ribosome biogenesis</keyword>
<dbReference type="PANTHER" id="PTHR33515:SF1">
    <property type="entry name" value="RIBOSOME-BINDING FACTOR A, CHLOROPLASTIC-RELATED"/>
    <property type="match status" value="1"/>
</dbReference>
<comment type="caution">
    <text evidence="3">The sequence shown here is derived from an EMBL/GenBank/DDBJ whole genome shotgun (WGS) entry which is preliminary data.</text>
</comment>
<proteinExistence type="inferred from homology"/>
<comment type="subunit">
    <text evidence="2">Monomer. Binds 30S ribosomal subunits, but not 50S ribosomal subunits or 70S ribosomes.</text>
</comment>
<name>A0ABS5Z955_9GAMM</name>
<dbReference type="InterPro" id="IPR015946">
    <property type="entry name" value="KH_dom-like_a/b"/>
</dbReference>
<dbReference type="InterPro" id="IPR023799">
    <property type="entry name" value="RbfA_dom_sf"/>
</dbReference>
<dbReference type="HAMAP" id="MF_00003">
    <property type="entry name" value="RbfA"/>
    <property type="match status" value="1"/>
</dbReference>
<comment type="subcellular location">
    <subcellularLocation>
        <location evidence="2">Cytoplasm</location>
    </subcellularLocation>
</comment>
<keyword evidence="4" id="KW-1185">Reference proteome</keyword>
<organism evidence="3 4">
    <name type="scientific">Zooshikella harenae</name>
    <dbReference type="NCBI Taxonomy" id="2827238"/>
    <lineage>
        <taxon>Bacteria</taxon>
        <taxon>Pseudomonadati</taxon>
        <taxon>Pseudomonadota</taxon>
        <taxon>Gammaproteobacteria</taxon>
        <taxon>Oceanospirillales</taxon>
        <taxon>Zooshikellaceae</taxon>
        <taxon>Zooshikella</taxon>
    </lineage>
</organism>
<evidence type="ECO:0000313" key="3">
    <source>
        <dbReference type="EMBL" id="MBU2710582.1"/>
    </source>
</evidence>
<dbReference type="InterPro" id="IPR000238">
    <property type="entry name" value="RbfA"/>
</dbReference>
<dbReference type="Pfam" id="PF02033">
    <property type="entry name" value="RBFA"/>
    <property type="match status" value="1"/>
</dbReference>
<evidence type="ECO:0000256" key="2">
    <source>
        <dbReference type="HAMAP-Rule" id="MF_00003"/>
    </source>
</evidence>
<gene>
    <name evidence="2 3" type="primary">rbfA</name>
    <name evidence="3" type="ORF">KCG35_05880</name>
</gene>
<comment type="similarity">
    <text evidence="2">Belongs to the RbfA family.</text>
</comment>
<dbReference type="Proteomes" id="UP000690515">
    <property type="component" value="Unassembled WGS sequence"/>
</dbReference>
<comment type="function">
    <text evidence="2">One of several proteins that assist in the late maturation steps of the functional core of the 30S ribosomal subunit. Associates with free 30S ribosomal subunits (but not with 30S subunits that are part of 70S ribosomes or polysomes). Required for efficient processing of 16S rRNA. May interact with the 5'-terminal helix region of 16S rRNA.</text>
</comment>
<evidence type="ECO:0000313" key="4">
    <source>
        <dbReference type="Proteomes" id="UP000690515"/>
    </source>
</evidence>
<reference evidence="3 4" key="1">
    <citation type="submission" date="2021-04" db="EMBL/GenBank/DDBJ databases">
        <authorList>
            <person name="Pira H."/>
            <person name="Risdian C."/>
            <person name="Wink J."/>
        </authorList>
    </citation>
    <scope>NUCLEOTIDE SEQUENCE [LARGE SCALE GENOMIC DNA]</scope>
    <source>
        <strain evidence="3 4">WH53</strain>
    </source>
</reference>
<dbReference type="EMBL" id="JAGSOY010000008">
    <property type="protein sequence ID" value="MBU2710582.1"/>
    <property type="molecule type" value="Genomic_DNA"/>
</dbReference>
<dbReference type="SUPFAM" id="SSF89919">
    <property type="entry name" value="Ribosome-binding factor A, RbfA"/>
    <property type="match status" value="1"/>
</dbReference>